<accession>A0A964FIF0</accession>
<organism evidence="2 3">
    <name type="scientific">Waterburya agarophytonicola KI4</name>
    <dbReference type="NCBI Taxonomy" id="2874699"/>
    <lineage>
        <taxon>Bacteria</taxon>
        <taxon>Bacillati</taxon>
        <taxon>Cyanobacteriota</taxon>
        <taxon>Cyanophyceae</taxon>
        <taxon>Pleurocapsales</taxon>
        <taxon>Hyellaceae</taxon>
        <taxon>Waterburya</taxon>
        <taxon>Waterburya agarophytonicola</taxon>
    </lineage>
</organism>
<reference evidence="2" key="1">
    <citation type="journal article" date="2021" name="Antonie Van Leeuwenhoek">
        <title>Draft genome and description of Waterburya agarophytonicola gen. nov. sp. nov. (Pleurocapsales, Cyanobacteria): a seaweed symbiont.</title>
        <authorList>
            <person name="Bonthond G."/>
            <person name="Shalygin S."/>
            <person name="Bayer T."/>
            <person name="Weinberger F."/>
        </authorList>
    </citation>
    <scope>NUCLEOTIDE SEQUENCE</scope>
    <source>
        <strain evidence="2">KI4</strain>
    </source>
</reference>
<evidence type="ECO:0000313" key="3">
    <source>
        <dbReference type="Proteomes" id="UP000729733"/>
    </source>
</evidence>
<comment type="caution">
    <text evidence="2">The sequence shown here is derived from an EMBL/GenBank/DDBJ whole genome shotgun (WGS) entry which is preliminary data.</text>
</comment>
<keyword evidence="3" id="KW-1185">Reference proteome</keyword>
<gene>
    <name evidence="2" type="ORF">I4641_23110</name>
</gene>
<dbReference type="InterPro" id="IPR045431">
    <property type="entry name" value="EAD2"/>
</dbReference>
<dbReference type="Pfam" id="PF19956">
    <property type="entry name" value="EAD2"/>
    <property type="match status" value="1"/>
</dbReference>
<evidence type="ECO:0000313" key="2">
    <source>
        <dbReference type="EMBL" id="MCC0179832.1"/>
    </source>
</evidence>
<evidence type="ECO:0000259" key="1">
    <source>
        <dbReference type="Pfam" id="PF19956"/>
    </source>
</evidence>
<dbReference type="EMBL" id="JADWDC010000120">
    <property type="protein sequence ID" value="MCC0179832.1"/>
    <property type="molecule type" value="Genomic_DNA"/>
</dbReference>
<feature type="domain" description="Effector-associated" evidence="1">
    <location>
        <begin position="44"/>
        <end position="120"/>
    </location>
</feature>
<proteinExistence type="predicted"/>
<sequence length="133" mass="15203">MYQDWSGNIKEGFSKIESASKLVNNDNYQLPRKLTIKELGKLRDCFLECDSIQDPQSRKDIILNLRKQISSKIDMGDKANSVVLSMIKTSRSYSGGLAEVLDVMDMLYENNSAEMQNLRKIAIEMLSEEFADR</sequence>
<dbReference type="Proteomes" id="UP000729733">
    <property type="component" value="Unassembled WGS sequence"/>
</dbReference>
<dbReference type="RefSeq" id="WP_229642928.1">
    <property type="nucleotide sequence ID" value="NZ_JADWDC010000120.1"/>
</dbReference>
<protein>
    <recommendedName>
        <fullName evidence="1">Effector-associated domain-containing protein</fullName>
    </recommendedName>
</protein>
<dbReference type="AlphaFoldDB" id="A0A964FIF0"/>
<name>A0A964FIF0_9CYAN</name>